<evidence type="ECO:0000313" key="2">
    <source>
        <dbReference type="Proteomes" id="UP000244037"/>
    </source>
</evidence>
<comment type="caution">
    <text evidence="1">The sequence shown here is derived from an EMBL/GenBank/DDBJ whole genome shotgun (WGS) entry which is preliminary data.</text>
</comment>
<sequence>MTLESPALALRRRFLGGALAATAVVVLPSRPWAQGSEGPQRNYGLSCFAENATVELFINGAPTALHASLEKMVWSWPVRDFLRDGTNRIDIAYEPINPAERNYTPNPDVAIQMELSRGRLPAAVLFNASYDMEQGRLALRPKTIFGGNPVQGDVGSISRPRVGPEEPYVMEFGFGKGTRPEYSRMLGVEFQIDDPALRDVAWAGTEPLTDTPEMRDALWQAMARLHQAVERKDRAAFVEIARPFLARLAYMLGRPDAATMADFLFGKVAWASDRAAGMRPLLSREEAQKVALHFGSDRRLVCFADYQVAALDHDGDFLSMLPVYFARQPGGPFLACFSRDMA</sequence>
<accession>A0A8E2VK23</accession>
<keyword evidence="2" id="KW-1185">Reference proteome</keyword>
<organism evidence="1 2">
    <name type="scientific">Rhodovulum kholense</name>
    <dbReference type="NCBI Taxonomy" id="453584"/>
    <lineage>
        <taxon>Bacteria</taxon>
        <taxon>Pseudomonadati</taxon>
        <taxon>Pseudomonadota</taxon>
        <taxon>Alphaproteobacteria</taxon>
        <taxon>Rhodobacterales</taxon>
        <taxon>Paracoccaceae</taxon>
        <taxon>Rhodovulum</taxon>
    </lineage>
</organism>
<dbReference type="Proteomes" id="UP000244037">
    <property type="component" value="Unassembled WGS sequence"/>
</dbReference>
<name>A0A8E2VK23_9RHOB</name>
<dbReference type="RefSeq" id="WP_146176286.1">
    <property type="nucleotide sequence ID" value="NZ_QAYC01000011.1"/>
</dbReference>
<dbReference type="AlphaFoldDB" id="A0A8E2VK23"/>
<gene>
    <name evidence="1" type="ORF">C8N38_11137</name>
</gene>
<dbReference type="EMBL" id="QAYC01000011">
    <property type="protein sequence ID" value="PTW46553.1"/>
    <property type="molecule type" value="Genomic_DNA"/>
</dbReference>
<protein>
    <submittedName>
        <fullName evidence="1">Uncharacterized protein</fullName>
    </submittedName>
</protein>
<dbReference type="PROSITE" id="PS51318">
    <property type="entry name" value="TAT"/>
    <property type="match status" value="1"/>
</dbReference>
<evidence type="ECO:0000313" key="1">
    <source>
        <dbReference type="EMBL" id="PTW46553.1"/>
    </source>
</evidence>
<dbReference type="OrthoDB" id="7882026at2"/>
<dbReference type="InterPro" id="IPR006311">
    <property type="entry name" value="TAT_signal"/>
</dbReference>
<proteinExistence type="predicted"/>
<reference evidence="1 2" key="1">
    <citation type="submission" date="2018-04" db="EMBL/GenBank/DDBJ databases">
        <title>Genomic Encyclopedia of Archaeal and Bacterial Type Strains, Phase II (KMG-II): from individual species to whole genera.</title>
        <authorList>
            <person name="Goeker M."/>
        </authorList>
    </citation>
    <scope>NUCLEOTIDE SEQUENCE [LARGE SCALE GENOMIC DNA]</scope>
    <source>
        <strain evidence="1 2">DSM 19783</strain>
    </source>
</reference>